<evidence type="ECO:0000256" key="4">
    <source>
        <dbReference type="ARBA" id="ARBA00022777"/>
    </source>
</evidence>
<protein>
    <recommendedName>
        <fullName evidence="9">G-type lectin S-receptor-like serine/threonine-protein kinase</fullName>
    </recommendedName>
</protein>
<evidence type="ECO:0000313" key="7">
    <source>
        <dbReference type="EMBL" id="CAK7327490.1"/>
    </source>
</evidence>
<evidence type="ECO:0000313" key="8">
    <source>
        <dbReference type="Proteomes" id="UP001314170"/>
    </source>
</evidence>
<dbReference type="PANTHER" id="PTHR27002">
    <property type="entry name" value="RECEPTOR-LIKE SERINE/THREONINE-PROTEIN KINASE SD1-8"/>
    <property type="match status" value="1"/>
</dbReference>
<organism evidence="7 8">
    <name type="scientific">Dovyalis caffra</name>
    <dbReference type="NCBI Taxonomy" id="77055"/>
    <lineage>
        <taxon>Eukaryota</taxon>
        <taxon>Viridiplantae</taxon>
        <taxon>Streptophyta</taxon>
        <taxon>Embryophyta</taxon>
        <taxon>Tracheophyta</taxon>
        <taxon>Spermatophyta</taxon>
        <taxon>Magnoliopsida</taxon>
        <taxon>eudicotyledons</taxon>
        <taxon>Gunneridae</taxon>
        <taxon>Pentapetalae</taxon>
        <taxon>rosids</taxon>
        <taxon>fabids</taxon>
        <taxon>Malpighiales</taxon>
        <taxon>Salicaceae</taxon>
        <taxon>Flacourtieae</taxon>
        <taxon>Dovyalis</taxon>
    </lineage>
</organism>
<evidence type="ECO:0000256" key="3">
    <source>
        <dbReference type="ARBA" id="ARBA00022741"/>
    </source>
</evidence>
<evidence type="ECO:0000256" key="5">
    <source>
        <dbReference type="ARBA" id="ARBA00022840"/>
    </source>
</evidence>
<sequence>LKEKKGALSKKKQAGIIAISVILGMGMLALGMMFFMRKRNLRNNDNCVERKDDMELPIFDLSTIAHATGNFSSSNKLGAGGFGPVFK</sequence>
<keyword evidence="3" id="KW-0547">Nucleotide-binding</keyword>
<feature type="non-terminal residue" evidence="7">
    <location>
        <position position="87"/>
    </location>
</feature>
<dbReference type="AlphaFoldDB" id="A0AAV1R4S2"/>
<evidence type="ECO:0000256" key="2">
    <source>
        <dbReference type="ARBA" id="ARBA00022679"/>
    </source>
</evidence>
<keyword evidence="2" id="KW-0808">Transferase</keyword>
<keyword evidence="6" id="KW-1133">Transmembrane helix</keyword>
<evidence type="ECO:0000256" key="1">
    <source>
        <dbReference type="ARBA" id="ARBA00022527"/>
    </source>
</evidence>
<comment type="caution">
    <text evidence="7">The sequence shown here is derived from an EMBL/GenBank/DDBJ whole genome shotgun (WGS) entry which is preliminary data.</text>
</comment>
<keyword evidence="6" id="KW-0472">Membrane</keyword>
<keyword evidence="8" id="KW-1185">Reference proteome</keyword>
<dbReference type="PANTHER" id="PTHR27002:SF825">
    <property type="entry name" value="RECEPTOR-LIKE SERINE_THREONINE-PROTEIN KINASE"/>
    <property type="match status" value="1"/>
</dbReference>
<reference evidence="7 8" key="1">
    <citation type="submission" date="2024-01" db="EMBL/GenBank/DDBJ databases">
        <authorList>
            <person name="Waweru B."/>
        </authorList>
    </citation>
    <scope>NUCLEOTIDE SEQUENCE [LARGE SCALE GENOMIC DNA]</scope>
</reference>
<keyword evidence="5" id="KW-0067">ATP-binding</keyword>
<dbReference type="Proteomes" id="UP001314170">
    <property type="component" value="Unassembled WGS sequence"/>
</dbReference>
<dbReference type="GO" id="GO:0005886">
    <property type="term" value="C:plasma membrane"/>
    <property type="evidence" value="ECO:0007669"/>
    <property type="project" value="TreeGrafter"/>
</dbReference>
<accession>A0AAV1R4S2</accession>
<proteinExistence type="predicted"/>
<dbReference type="GO" id="GO:0004674">
    <property type="term" value="F:protein serine/threonine kinase activity"/>
    <property type="evidence" value="ECO:0007669"/>
    <property type="project" value="UniProtKB-KW"/>
</dbReference>
<dbReference type="EMBL" id="CAWUPB010000857">
    <property type="protein sequence ID" value="CAK7327490.1"/>
    <property type="molecule type" value="Genomic_DNA"/>
</dbReference>
<name>A0AAV1R4S2_9ROSI</name>
<keyword evidence="1" id="KW-0723">Serine/threonine-protein kinase</keyword>
<evidence type="ECO:0008006" key="9">
    <source>
        <dbReference type="Google" id="ProtNLM"/>
    </source>
</evidence>
<dbReference type="Gene3D" id="3.30.200.20">
    <property type="entry name" value="Phosphorylase Kinase, domain 1"/>
    <property type="match status" value="1"/>
</dbReference>
<feature type="non-terminal residue" evidence="7">
    <location>
        <position position="1"/>
    </location>
</feature>
<keyword evidence="4" id="KW-0418">Kinase</keyword>
<feature type="transmembrane region" description="Helical" evidence="6">
    <location>
        <begin position="14"/>
        <end position="35"/>
    </location>
</feature>
<evidence type="ECO:0000256" key="6">
    <source>
        <dbReference type="SAM" id="Phobius"/>
    </source>
</evidence>
<keyword evidence="6" id="KW-0812">Transmembrane</keyword>
<gene>
    <name evidence="7" type="ORF">DCAF_LOCUS5202</name>
</gene>
<dbReference type="GO" id="GO:0005524">
    <property type="term" value="F:ATP binding"/>
    <property type="evidence" value="ECO:0007669"/>
    <property type="project" value="UniProtKB-KW"/>
</dbReference>